<evidence type="ECO:0000313" key="7">
    <source>
        <dbReference type="EMBL" id="MCW3484334.1"/>
    </source>
</evidence>
<dbReference type="PANTHER" id="PTHR40980">
    <property type="entry name" value="PLUG DOMAIN-CONTAINING PROTEIN"/>
    <property type="match status" value="1"/>
</dbReference>
<dbReference type="InterPro" id="IPR037066">
    <property type="entry name" value="Plug_dom_sf"/>
</dbReference>
<feature type="chain" id="PRO_5047215615" evidence="5">
    <location>
        <begin position="21"/>
        <end position="793"/>
    </location>
</feature>
<dbReference type="Pfam" id="PF13715">
    <property type="entry name" value="CarbopepD_reg_2"/>
    <property type="match status" value="1"/>
</dbReference>
<dbReference type="EMBL" id="JAPDNS010000001">
    <property type="protein sequence ID" value="MCW3484334.1"/>
    <property type="molecule type" value="Genomic_DNA"/>
</dbReference>
<reference evidence="7 8" key="1">
    <citation type="submission" date="2022-10" db="EMBL/GenBank/DDBJ databases">
        <title>Chitinophaga nivalis PC15 sp. nov., isolated from Pyeongchang county, South Korea.</title>
        <authorList>
            <person name="Trinh H.N."/>
        </authorList>
    </citation>
    <scope>NUCLEOTIDE SEQUENCE [LARGE SCALE GENOMIC DNA]</scope>
    <source>
        <strain evidence="7 8">PC14</strain>
    </source>
</reference>
<gene>
    <name evidence="7" type="ORF">OL497_10545</name>
</gene>
<dbReference type="RefSeq" id="WP_264729893.1">
    <property type="nucleotide sequence ID" value="NZ_JAPDNR010000001.1"/>
</dbReference>
<evidence type="ECO:0000256" key="1">
    <source>
        <dbReference type="ARBA" id="ARBA00004442"/>
    </source>
</evidence>
<feature type="compositionally biased region" description="Basic and acidic residues" evidence="4">
    <location>
        <begin position="779"/>
        <end position="793"/>
    </location>
</feature>
<name>A0ABT3IK55_9BACT</name>
<dbReference type="Pfam" id="PF14905">
    <property type="entry name" value="OMP_b-brl_3"/>
    <property type="match status" value="1"/>
</dbReference>
<dbReference type="Proteomes" id="UP001207742">
    <property type="component" value="Unassembled WGS sequence"/>
</dbReference>
<comment type="subcellular location">
    <subcellularLocation>
        <location evidence="1">Cell outer membrane</location>
    </subcellularLocation>
</comment>
<protein>
    <submittedName>
        <fullName evidence="7">TonB-dependent receptor family protein</fullName>
    </submittedName>
</protein>
<dbReference type="SUPFAM" id="SSF49478">
    <property type="entry name" value="Cna protein B-type domain"/>
    <property type="match status" value="1"/>
</dbReference>
<evidence type="ECO:0000256" key="4">
    <source>
        <dbReference type="SAM" id="MobiDB-lite"/>
    </source>
</evidence>
<keyword evidence="2" id="KW-0472">Membrane</keyword>
<feature type="domain" description="Outer membrane protein beta-barrel" evidence="6">
    <location>
        <begin position="379"/>
        <end position="770"/>
    </location>
</feature>
<dbReference type="Gene3D" id="2.60.40.1120">
    <property type="entry name" value="Carboxypeptidase-like, regulatory domain"/>
    <property type="match status" value="1"/>
</dbReference>
<evidence type="ECO:0000256" key="5">
    <source>
        <dbReference type="SAM" id="SignalP"/>
    </source>
</evidence>
<keyword evidence="8" id="KW-1185">Reference proteome</keyword>
<evidence type="ECO:0000259" key="6">
    <source>
        <dbReference type="Pfam" id="PF14905"/>
    </source>
</evidence>
<accession>A0ABT3IK55</accession>
<feature type="signal peptide" evidence="5">
    <location>
        <begin position="1"/>
        <end position="20"/>
    </location>
</feature>
<comment type="caution">
    <text evidence="7">The sequence shown here is derived from an EMBL/GenBank/DDBJ whole genome shotgun (WGS) entry which is preliminary data.</text>
</comment>
<dbReference type="Gene3D" id="2.40.170.20">
    <property type="entry name" value="TonB-dependent receptor, beta-barrel domain"/>
    <property type="match status" value="1"/>
</dbReference>
<keyword evidence="5" id="KW-0732">Signal</keyword>
<keyword evidence="7" id="KW-0675">Receptor</keyword>
<organism evidence="7 8">
    <name type="scientific">Chitinophaga nivalis</name>
    <dbReference type="NCBI Taxonomy" id="2991709"/>
    <lineage>
        <taxon>Bacteria</taxon>
        <taxon>Pseudomonadati</taxon>
        <taxon>Bacteroidota</taxon>
        <taxon>Chitinophagia</taxon>
        <taxon>Chitinophagales</taxon>
        <taxon>Chitinophagaceae</taxon>
        <taxon>Chitinophaga</taxon>
    </lineage>
</organism>
<dbReference type="PANTHER" id="PTHR40980:SF4">
    <property type="entry name" value="TONB-DEPENDENT RECEPTOR-LIKE BETA-BARREL DOMAIN-CONTAINING PROTEIN"/>
    <property type="match status" value="1"/>
</dbReference>
<dbReference type="SUPFAM" id="SSF56935">
    <property type="entry name" value="Porins"/>
    <property type="match status" value="1"/>
</dbReference>
<evidence type="ECO:0000256" key="2">
    <source>
        <dbReference type="ARBA" id="ARBA00023136"/>
    </source>
</evidence>
<proteinExistence type="predicted"/>
<dbReference type="InterPro" id="IPR041700">
    <property type="entry name" value="OMP_b-brl_3"/>
</dbReference>
<dbReference type="Gene3D" id="2.170.130.10">
    <property type="entry name" value="TonB-dependent receptor, plug domain"/>
    <property type="match status" value="1"/>
</dbReference>
<keyword evidence="3" id="KW-0998">Cell outer membrane</keyword>
<dbReference type="InterPro" id="IPR036942">
    <property type="entry name" value="Beta-barrel_TonB_sf"/>
</dbReference>
<feature type="region of interest" description="Disordered" evidence="4">
    <location>
        <begin position="774"/>
        <end position="793"/>
    </location>
</feature>
<evidence type="ECO:0000313" key="8">
    <source>
        <dbReference type="Proteomes" id="UP001207742"/>
    </source>
</evidence>
<sequence length="793" mass="89821">MTKFSMAFCLLICLSFLATAQKTIKGKILDNQTRQPLGYAMVSLLSPDSTFITGQMTDTAGIFRLSNLQNGRYTLLLSSFGYSKFYQDVILDNTGGSNLDLGTIALTTISSQLNEVIVTGEKPMLQRQADKLILNVSGNPLFAASANTFDILKKIPGLQINADGSLQMTGGSAPAIFIDGKQVPMSPEELQNYLAGLTPEMIASVEIINNPSSKYNGEHKSIIDIRLKRDRTLGWKGNISSNIQQNAYTLADNNLLLTYKTKKLSYTARLGYTAGTSIYRYSALQHLANTNIMATQNNTPTNNNNFNYQLGIDYNFSKTHHIEIIGRTYQSNRHVNSFNTLHTTAAAKQPVSDIYTFNNTSPRQQTYAVHLNYNGKPGKSQLEILSSFLKISNRQNEDIQTKNLDGHRLLNYWKTDLKNDILIRSVQADLSGNPGKGKWSTGARFAVTTTNNQLRYDTLNTLSAFVPDSSRSNSFQYDEYVTAAYVAYERTINKWSYSASLRAEHTHSNAITQHLLTSRDYLTWLPSFSVTFPLEHAQQLHVSYSRRITRPNFAQLNPFRFYNSPLNYFVGNPYLQPSKTDMLSLAYNRHDLSVTLFAGRETDPMGRYPEYNPVTNVLEYLGRNLPYNDFGGIEVSLPLTINRWWNMNNNIRGKYKKEVTPYHDKVYAIPIFDYTLSGSQVFSLPKGITFDISYLYQSASGNGLYTFKPMGSLDLGIRKSWLKGKLNSRFNFYDVFDTYRYHLTFREKMIINNQLQHRYGNHKIALTLNYSFGKSTHTSKGESKNDEERRAGM</sequence>
<evidence type="ECO:0000256" key="3">
    <source>
        <dbReference type="ARBA" id="ARBA00023237"/>
    </source>
</evidence>